<feature type="region of interest" description="Disordered" evidence="1">
    <location>
        <begin position="185"/>
        <end position="237"/>
    </location>
</feature>
<comment type="caution">
    <text evidence="2">The sequence shown here is derived from an EMBL/GenBank/DDBJ whole genome shotgun (WGS) entry which is preliminary data.</text>
</comment>
<reference evidence="2" key="1">
    <citation type="submission" date="2023-10" db="EMBL/GenBank/DDBJ databases">
        <authorList>
            <person name="Chen Y."/>
            <person name="Shah S."/>
            <person name="Dougan E. K."/>
            <person name="Thang M."/>
            <person name="Chan C."/>
        </authorList>
    </citation>
    <scope>NUCLEOTIDE SEQUENCE [LARGE SCALE GENOMIC DNA]</scope>
</reference>
<accession>A0ABN9TFW7</accession>
<dbReference type="Proteomes" id="UP001189429">
    <property type="component" value="Unassembled WGS sequence"/>
</dbReference>
<organism evidence="2 3">
    <name type="scientific">Prorocentrum cordatum</name>
    <dbReference type="NCBI Taxonomy" id="2364126"/>
    <lineage>
        <taxon>Eukaryota</taxon>
        <taxon>Sar</taxon>
        <taxon>Alveolata</taxon>
        <taxon>Dinophyceae</taxon>
        <taxon>Prorocentrales</taxon>
        <taxon>Prorocentraceae</taxon>
        <taxon>Prorocentrum</taxon>
    </lineage>
</organism>
<keyword evidence="3" id="KW-1185">Reference proteome</keyword>
<sequence length="331" mass="34892">MIGTLHLHGVSWIGKSRVGKSNDSRTLAWTRSARSIQKKESADDIASLTVRHMSFFKGEPTTDVLPGMSDDGLLQKVTADVLKAFRKPKEEDALLWARLGGCDFEPGSRRQAAANPYDRDAARAALDAATRNKYDLDRFKKIVAPSLEEVKTEEDFNAIPARSHFVVVTDLGVHRRVASADLEDGAEFMPRPNPRAPDLFASEVRDTSSPAARPPPSDNADKMELSTGCMSSPAEGRDVPTVATVRVALMFGDDPGRTASVVGSISGFVEPGAAASASSAPAAASASRSDGAADAPAAAASASRPDNAADAPYLVELSASMSQRNPGAGRS</sequence>
<gene>
    <name evidence="2" type="ORF">PCOR1329_LOCUS38750</name>
</gene>
<protein>
    <submittedName>
        <fullName evidence="2">Uncharacterized protein</fullName>
    </submittedName>
</protein>
<feature type="region of interest" description="Disordered" evidence="1">
    <location>
        <begin position="272"/>
        <end position="308"/>
    </location>
</feature>
<proteinExistence type="predicted"/>
<dbReference type="EMBL" id="CAUYUJ010014687">
    <property type="protein sequence ID" value="CAK0844722.1"/>
    <property type="molecule type" value="Genomic_DNA"/>
</dbReference>
<name>A0ABN9TFW7_9DINO</name>
<evidence type="ECO:0000313" key="2">
    <source>
        <dbReference type="EMBL" id="CAK0844722.1"/>
    </source>
</evidence>
<evidence type="ECO:0000313" key="3">
    <source>
        <dbReference type="Proteomes" id="UP001189429"/>
    </source>
</evidence>
<evidence type="ECO:0000256" key="1">
    <source>
        <dbReference type="SAM" id="MobiDB-lite"/>
    </source>
</evidence>